<dbReference type="SUPFAM" id="SSF47413">
    <property type="entry name" value="lambda repressor-like DNA-binding domains"/>
    <property type="match status" value="1"/>
</dbReference>
<evidence type="ECO:0000313" key="3">
    <source>
        <dbReference type="Proteomes" id="UP000702209"/>
    </source>
</evidence>
<evidence type="ECO:0000313" key="2">
    <source>
        <dbReference type="EMBL" id="MBF6297071.1"/>
    </source>
</evidence>
<dbReference type="SMART" id="SM00530">
    <property type="entry name" value="HTH_XRE"/>
    <property type="match status" value="1"/>
</dbReference>
<dbReference type="Proteomes" id="UP000702209">
    <property type="component" value="Unassembled WGS sequence"/>
</dbReference>
<dbReference type="EMBL" id="JADLQX010000003">
    <property type="protein sequence ID" value="MBF6297071.1"/>
    <property type="molecule type" value="Genomic_DNA"/>
</dbReference>
<dbReference type="InterPro" id="IPR010982">
    <property type="entry name" value="Lambda_DNA-bd_dom_sf"/>
</dbReference>
<dbReference type="Gene3D" id="1.10.260.40">
    <property type="entry name" value="lambda repressor-like DNA-binding domains"/>
    <property type="match status" value="1"/>
</dbReference>
<accession>A0ABS0CLF2</accession>
<proteinExistence type="predicted"/>
<dbReference type="InterPro" id="IPR011990">
    <property type="entry name" value="TPR-like_helical_dom_sf"/>
</dbReference>
<name>A0ABS0CLF2_9NOCA</name>
<feature type="domain" description="HTH cro/C1-type" evidence="1">
    <location>
        <begin position="13"/>
        <end position="43"/>
    </location>
</feature>
<organism evidence="2 3">
    <name type="scientific">Nocardia amamiensis</name>
    <dbReference type="NCBI Taxonomy" id="404578"/>
    <lineage>
        <taxon>Bacteria</taxon>
        <taxon>Bacillati</taxon>
        <taxon>Actinomycetota</taxon>
        <taxon>Actinomycetes</taxon>
        <taxon>Mycobacteriales</taxon>
        <taxon>Nocardiaceae</taxon>
        <taxon>Nocardia</taxon>
    </lineage>
</organism>
<dbReference type="Gene3D" id="1.25.40.10">
    <property type="entry name" value="Tetratricopeptide repeat domain"/>
    <property type="match status" value="1"/>
</dbReference>
<comment type="caution">
    <text evidence="2">The sequence shown here is derived from an EMBL/GenBank/DDBJ whole genome shotgun (WGS) entry which is preliminary data.</text>
</comment>
<evidence type="ECO:0000259" key="1">
    <source>
        <dbReference type="PROSITE" id="PS50943"/>
    </source>
</evidence>
<dbReference type="InterPro" id="IPR001387">
    <property type="entry name" value="Cro/C1-type_HTH"/>
</dbReference>
<keyword evidence="3" id="KW-1185">Reference proteome</keyword>
<gene>
    <name evidence="2" type="ORF">IU459_05875</name>
</gene>
<dbReference type="CDD" id="cd00093">
    <property type="entry name" value="HTH_XRE"/>
    <property type="match status" value="1"/>
</dbReference>
<reference evidence="2 3" key="1">
    <citation type="submission" date="2020-10" db="EMBL/GenBank/DDBJ databases">
        <title>Identification of Nocardia species via Next-generation sequencing and recognition of intraspecies genetic diversity.</title>
        <authorList>
            <person name="Li P."/>
            <person name="Li P."/>
            <person name="Lu B."/>
        </authorList>
    </citation>
    <scope>NUCLEOTIDE SEQUENCE [LARGE SCALE GENOMIC DNA]</scope>
    <source>
        <strain evidence="2 3">BJ06-0157</strain>
    </source>
</reference>
<protein>
    <submittedName>
        <fullName evidence="2">Helix-turn-helix domain-containing protein</fullName>
    </submittedName>
</protein>
<sequence length="399" mass="43387">MADVVTMWTGAEVKALRDACRLTQSELAELLRCGQRTVSFWESRLHRQVSVGFQARLDRVLKDADHGAQKRFRVLIGDLDVNRRDFIATTGAVVGAATLSKGGSPTVTPDAIGHLRSTLHAAQLLDDQLGSDAARPIIEAQAQTCAALLRECPAALRPALQSLTGEAAASSAWAAWDQGDLERAYQLFRIAYQHAEESGDADIATGILCHRTQLAVEQRQFRTAAGIADGMLRIPVQDGRVDDFRKLCAAQAFASDGRKSDAWLQLFRVSGDFTEQTTPDESYCYYQSAWTTGAMTARCLEKGGEVGVAADTIEDVLSLIPAHASRDRALWSLSLAQLTVAHDVDRACEAARTALELAAQNTSPRVRQAYAQTRAKFEPWASTQPVRELDSYAAGVLLV</sequence>
<dbReference type="PROSITE" id="PS50943">
    <property type="entry name" value="HTH_CROC1"/>
    <property type="match status" value="1"/>
</dbReference>